<organism evidence="6 7">
    <name type="scientific">Ilex paraguariensis</name>
    <name type="common">yerba mate</name>
    <dbReference type="NCBI Taxonomy" id="185542"/>
    <lineage>
        <taxon>Eukaryota</taxon>
        <taxon>Viridiplantae</taxon>
        <taxon>Streptophyta</taxon>
        <taxon>Embryophyta</taxon>
        <taxon>Tracheophyta</taxon>
        <taxon>Spermatophyta</taxon>
        <taxon>Magnoliopsida</taxon>
        <taxon>eudicotyledons</taxon>
        <taxon>Gunneridae</taxon>
        <taxon>Pentapetalae</taxon>
        <taxon>asterids</taxon>
        <taxon>campanulids</taxon>
        <taxon>Aquifoliales</taxon>
        <taxon>Aquifoliaceae</taxon>
        <taxon>Ilex</taxon>
    </lineage>
</organism>
<dbReference type="PANTHER" id="PTHR46158:SF2">
    <property type="entry name" value="OS02G0165000 PROTEIN"/>
    <property type="match status" value="1"/>
</dbReference>
<dbReference type="PROSITE" id="PS51292">
    <property type="entry name" value="ZF_RING_CH"/>
    <property type="match status" value="1"/>
</dbReference>
<evidence type="ECO:0000256" key="4">
    <source>
        <dbReference type="SAM" id="MobiDB-lite"/>
    </source>
</evidence>
<dbReference type="SUPFAM" id="SSF57850">
    <property type="entry name" value="RING/U-box"/>
    <property type="match status" value="1"/>
</dbReference>
<dbReference type="CDD" id="cd16495">
    <property type="entry name" value="RING_CH-C4HC3_MARCH"/>
    <property type="match status" value="1"/>
</dbReference>
<proteinExistence type="predicted"/>
<dbReference type="Proteomes" id="UP001642360">
    <property type="component" value="Unassembled WGS sequence"/>
</dbReference>
<keyword evidence="3" id="KW-0862">Zinc</keyword>
<evidence type="ECO:0000313" key="6">
    <source>
        <dbReference type="EMBL" id="CAK9176468.1"/>
    </source>
</evidence>
<feature type="compositionally biased region" description="Low complexity" evidence="4">
    <location>
        <begin position="137"/>
        <end position="146"/>
    </location>
</feature>
<name>A0ABC8U3Z4_9AQUA</name>
<dbReference type="InterPro" id="IPR011016">
    <property type="entry name" value="Znf_RING-CH"/>
</dbReference>
<keyword evidence="1" id="KW-0479">Metal-binding</keyword>
<dbReference type="Gene3D" id="3.30.40.10">
    <property type="entry name" value="Zinc/RING finger domain, C3HC4 (zinc finger)"/>
    <property type="match status" value="1"/>
</dbReference>
<dbReference type="InterPro" id="IPR013083">
    <property type="entry name" value="Znf_RING/FYVE/PHD"/>
</dbReference>
<dbReference type="PANTHER" id="PTHR46158">
    <property type="entry name" value="OS02G0165000 PROTEIN"/>
    <property type="match status" value="1"/>
</dbReference>
<dbReference type="GO" id="GO:0008270">
    <property type="term" value="F:zinc ion binding"/>
    <property type="evidence" value="ECO:0007669"/>
    <property type="project" value="UniProtKB-KW"/>
</dbReference>
<dbReference type="Pfam" id="PF12906">
    <property type="entry name" value="RINGv"/>
    <property type="match status" value="1"/>
</dbReference>
<evidence type="ECO:0000259" key="5">
    <source>
        <dbReference type="PROSITE" id="PS51292"/>
    </source>
</evidence>
<sequence>MEGGGGGGVVEQTHQQAEENHQPCNQTEEREESTLIVQQSRQPNLSSLQIPERSVENILSTFTRLDVPSPSSTRAGLPPRPSSAKFRSSMKNLLSQKSFRGKNESQDGEKTVLIIPDTLPSDKHSPPRSFSPNKVLSSSSTKSAHSLPVTPIANLVPERAQEKNLDGQCEFSLKPEVQRHMTRSFSVPVNVKIRSLRRMDSTGGLIRVITASPRPTVVDSALPDKAIETEIASEDAGEDIPEEEAVCRICFVELGEGGETLKMECSCKGELALAHRDCAVKWFSIKGNRTCDICKQDVRNLPVTLLKIHNPQTNIRRPVNMPQQREVTQYRHVHIISMPSIIKSTILFLCVKGKGEFIS</sequence>
<feature type="compositionally biased region" description="Polar residues" evidence="4">
    <location>
        <begin position="35"/>
        <end position="49"/>
    </location>
</feature>
<protein>
    <recommendedName>
        <fullName evidence="5">RING-CH-type domain-containing protein</fullName>
    </recommendedName>
</protein>
<evidence type="ECO:0000313" key="7">
    <source>
        <dbReference type="Proteomes" id="UP001642360"/>
    </source>
</evidence>
<evidence type="ECO:0000256" key="2">
    <source>
        <dbReference type="ARBA" id="ARBA00022771"/>
    </source>
</evidence>
<dbReference type="EMBL" id="CAUOFW020006835">
    <property type="protein sequence ID" value="CAK9176468.1"/>
    <property type="molecule type" value="Genomic_DNA"/>
</dbReference>
<gene>
    <name evidence="6" type="ORF">ILEXP_LOCUS46323</name>
</gene>
<feature type="region of interest" description="Disordered" evidence="4">
    <location>
        <begin position="1"/>
        <end position="52"/>
    </location>
</feature>
<accession>A0ABC8U3Z4</accession>
<keyword evidence="7" id="KW-1185">Reference proteome</keyword>
<comment type="caution">
    <text evidence="6">The sequence shown here is derived from an EMBL/GenBank/DDBJ whole genome shotgun (WGS) entry which is preliminary data.</text>
</comment>
<feature type="region of interest" description="Disordered" evidence="4">
    <location>
        <begin position="65"/>
        <end position="87"/>
    </location>
</feature>
<keyword evidence="2" id="KW-0863">Zinc-finger</keyword>
<evidence type="ECO:0000256" key="1">
    <source>
        <dbReference type="ARBA" id="ARBA00022723"/>
    </source>
</evidence>
<feature type="domain" description="RING-CH-type" evidence="5">
    <location>
        <begin position="239"/>
        <end position="301"/>
    </location>
</feature>
<feature type="region of interest" description="Disordered" evidence="4">
    <location>
        <begin position="117"/>
        <end position="150"/>
    </location>
</feature>
<evidence type="ECO:0000256" key="3">
    <source>
        <dbReference type="ARBA" id="ARBA00022833"/>
    </source>
</evidence>
<dbReference type="SMART" id="SM00744">
    <property type="entry name" value="RINGv"/>
    <property type="match status" value="1"/>
</dbReference>
<reference evidence="6 7" key="1">
    <citation type="submission" date="2024-02" db="EMBL/GenBank/DDBJ databases">
        <authorList>
            <person name="Vignale AGUSTIN F."/>
            <person name="Sosa J E."/>
            <person name="Modenutti C."/>
        </authorList>
    </citation>
    <scope>NUCLEOTIDE SEQUENCE [LARGE SCALE GENOMIC DNA]</scope>
</reference>
<dbReference type="AlphaFoldDB" id="A0ABC8U3Z4"/>
<feature type="compositionally biased region" description="Polar residues" evidence="4">
    <location>
        <begin position="65"/>
        <end position="74"/>
    </location>
</feature>